<proteinExistence type="predicted"/>
<keyword evidence="2" id="KW-1185">Reference proteome</keyword>
<gene>
    <name evidence="1" type="ORF">NCTC10184_00601</name>
</gene>
<organism evidence="1 2">
    <name type="scientific">Mycoplasmopsis columbinasalis</name>
    <dbReference type="NCBI Taxonomy" id="114880"/>
    <lineage>
        <taxon>Bacteria</taxon>
        <taxon>Bacillati</taxon>
        <taxon>Mycoplasmatota</taxon>
        <taxon>Mycoplasmoidales</taxon>
        <taxon>Metamycoplasmataceae</taxon>
        <taxon>Mycoplasmopsis</taxon>
    </lineage>
</organism>
<sequence>MQQAAFAWNASPSYSDGRGENYGIMWKLDQELTKVNEEIKRQVDSATKWTSAQLDLNTLPNRGELKRLVDRATALRYAYAFVFKLFVLENYLDAKLWNEFSADGTPISASANMWHSYLATLAYMVGDPTTINNPTTIIALDDAVFSGYGLNSSQDGSHTTSDWSAAWFNGIDPASWAKKPYALFDKLAALNDAQAYQIEANTFKRIFFTMRLDGSLRPTTPVEANIHTSTTNTNAANVPYFGYLPFPATSYFASTRDAYTGNVYKLISTFNPFALSNWTIKVQGVSNDIVFNNDEKLVSFLNYLKVNFLARNKAFGQLLDLPADYFDQLLAELNAYRDVTRNPYSTLTGNLAKSNYLVTKTIVDFQMLMATQRDIQTQLDRLLAGFVQAYQKLIAPPANYNVPGVANSVTVTDRDNINQNYFDLQSFLLNSLYGINLGNTIAADRSSAIAEAGFAYGDNAPKSFYSYNFGSNLATYKDLLLRKDDAKSAFNDYASRYNFSRADQWALQNILLKMNYSKYFSGQGLQDGLPGANAQYARVHKDFSWTNVHAGNFNAQGELLQDDAFYENSSHKTYDNVTPQGAFNFSAFKQFTTFGSFANFASVLDKAADTSSAKKWLHKDTTSVANLGELYSKELNLGQANVSNLSGYWILGDVAKVIQTSSENNFNRTNQLDVTDYINTYLNEALQDLKRWAYNRLLNTQVSFTNYLINYLGVKATDASLANMGVADQERFGTLKSAIDYLYANSKHPSANPTDNKEAFDDFNFGIKNLFDDLYQWMWTYDQANNTQKLSNLAKIFGFTQSDVANISAKLEEVQTFLASTKNVNFTLRNAQNLLTKFLELNNELNQFQYEIVRKVNKQVLPFEGVASASTTLSDLFNVNTPQISELNWMLNAQKMAQSLPIPSLTMNGVGTNTLPVDQWTDEIVSKLPVNPWFNYLVANWSTFKGYRTSDLEHNEFLTDKFPIAIDHTTGKLKPNLFKITSSGTNKAGDLERLDVLAPLFYTYVANGTNEHLSDPAAQAAQAAFSATTRNGLSAARFNYSFVWDWMALAYQDDLSQAFLSPDNSQANPNVLAALQKLAQIKNIRLWSQDAPTLNEVMSLFAQGLSLTATTNQRFNQNLDQNSPIYYWPAYQLAISNLGLNWSLPNAQSAAELVAGLNNATLVTALNNETNAMLLQALKLSPLYFDLKENNDLSAALLGKAEAASVFADFKAGKYLSGANGRTSKIGAYLNTIFSALHTDDVNSWKVNRESFSSLRTADSFSGNNPYYGNQVTTEGVQNPQT</sequence>
<protein>
    <submittedName>
        <fullName evidence="1">Uncharacterized protein</fullName>
    </submittedName>
</protein>
<evidence type="ECO:0000313" key="1">
    <source>
        <dbReference type="EMBL" id="VEU78356.1"/>
    </source>
</evidence>
<reference evidence="1 2" key="1">
    <citation type="submission" date="2019-01" db="EMBL/GenBank/DDBJ databases">
        <authorList>
            <consortium name="Pathogen Informatics"/>
        </authorList>
    </citation>
    <scope>NUCLEOTIDE SEQUENCE [LARGE SCALE GENOMIC DNA]</scope>
    <source>
        <strain evidence="1 2">NCTC10184</strain>
    </source>
</reference>
<evidence type="ECO:0000313" key="2">
    <source>
        <dbReference type="Proteomes" id="UP000290876"/>
    </source>
</evidence>
<dbReference type="Proteomes" id="UP000290876">
    <property type="component" value="Chromosome"/>
</dbReference>
<name>A0A449BAW7_9BACT</name>
<dbReference type="KEGG" id="mcob:NCTC10184_00601"/>
<accession>A0A449BAW7</accession>
<dbReference type="EMBL" id="LR215043">
    <property type="protein sequence ID" value="VEU78356.1"/>
    <property type="molecule type" value="Genomic_DNA"/>
</dbReference>
<dbReference type="RefSeq" id="WP_129623182.1">
    <property type="nucleotide sequence ID" value="NZ_LR215043.1"/>
</dbReference>